<name>A0A2X3BAB7_9HELI</name>
<dbReference type="PANTHER" id="PTHR34824:SF1">
    <property type="entry name" value="HEAT-INDUCIBLE TRANSCRIPTION REPRESSOR HRCA"/>
    <property type="match status" value="1"/>
</dbReference>
<keyword evidence="2" id="KW-0805">Transcription regulation</keyword>
<accession>A0A2X3BAB7</accession>
<evidence type="ECO:0000256" key="1">
    <source>
        <dbReference type="ARBA" id="ARBA00022491"/>
    </source>
</evidence>
<keyword evidence="4" id="KW-0804">Transcription</keyword>
<evidence type="ECO:0000313" key="5">
    <source>
        <dbReference type="EMBL" id="SQB97821.1"/>
    </source>
</evidence>
<evidence type="ECO:0000313" key="6">
    <source>
        <dbReference type="Proteomes" id="UP000250166"/>
    </source>
</evidence>
<dbReference type="Gene3D" id="1.10.10.10">
    <property type="entry name" value="Winged helix-like DNA-binding domain superfamily/Winged helix DNA-binding domain"/>
    <property type="match status" value="1"/>
</dbReference>
<evidence type="ECO:0000256" key="2">
    <source>
        <dbReference type="ARBA" id="ARBA00023015"/>
    </source>
</evidence>
<protein>
    <submittedName>
        <fullName evidence="5">Heat shock regulator</fullName>
    </submittedName>
</protein>
<dbReference type="InterPro" id="IPR036388">
    <property type="entry name" value="WH-like_DNA-bd_sf"/>
</dbReference>
<organism evidence="5 6">
    <name type="scientific">Helicobacter fennelliae</name>
    <dbReference type="NCBI Taxonomy" id="215"/>
    <lineage>
        <taxon>Bacteria</taxon>
        <taxon>Pseudomonadati</taxon>
        <taxon>Campylobacterota</taxon>
        <taxon>Epsilonproteobacteria</taxon>
        <taxon>Campylobacterales</taxon>
        <taxon>Helicobacteraceae</taxon>
        <taxon>Helicobacter</taxon>
    </lineage>
</organism>
<dbReference type="InterPro" id="IPR002571">
    <property type="entry name" value="HrcA"/>
</dbReference>
<dbReference type="PANTHER" id="PTHR34824">
    <property type="entry name" value="HEAT-INDUCIBLE TRANSCRIPTION REPRESSOR HRCA"/>
    <property type="match status" value="1"/>
</dbReference>
<reference evidence="5 6" key="1">
    <citation type="submission" date="2018-06" db="EMBL/GenBank/DDBJ databases">
        <authorList>
            <consortium name="Pathogen Informatics"/>
            <person name="Doyle S."/>
        </authorList>
    </citation>
    <scope>NUCLEOTIDE SEQUENCE [LARGE SCALE GENOMIC DNA]</scope>
    <source>
        <strain evidence="5 6">NCTC13102</strain>
    </source>
</reference>
<proteinExistence type="predicted"/>
<dbReference type="AlphaFoldDB" id="A0A2X3BAB7"/>
<keyword evidence="3 5" id="KW-0346">Stress response</keyword>
<sequence length="259" mass="29468">MIQKKDFLLNQMIKEYIRCQEPIGSESLKVSLGVKISSATIRNYFKILGEEGVIMQTHISSGRIPTPMALRNFWRSTLNPAQLCPVIIDSDKIAKNCEKFEVTCVIKPIITQKLIEVIEVEQKAIVLVFEHDRIAIPFIPNMAHFCQELVGLHVDDIRKIAKDVCAKHLAEALCSLKSAPKIHFFGLQFLDELLAHQPEVVLAILQGDIFSQTKNNIFFPNNGNYIVIAHNAIFKDNESEMLCIGKLQKDYEMFYQHIA</sequence>
<dbReference type="SUPFAM" id="SSF46785">
    <property type="entry name" value="Winged helix' DNA-binding domain"/>
    <property type="match status" value="1"/>
</dbReference>
<dbReference type="RefSeq" id="WP_034549198.1">
    <property type="nucleotide sequence ID" value="NZ_JAERIV010000001.1"/>
</dbReference>
<evidence type="ECO:0000256" key="4">
    <source>
        <dbReference type="ARBA" id="ARBA00023163"/>
    </source>
</evidence>
<dbReference type="Proteomes" id="UP000250166">
    <property type="component" value="Unassembled WGS sequence"/>
</dbReference>
<keyword evidence="1" id="KW-0678">Repressor</keyword>
<dbReference type="GO" id="GO:0003677">
    <property type="term" value="F:DNA binding"/>
    <property type="evidence" value="ECO:0007669"/>
    <property type="project" value="InterPro"/>
</dbReference>
<gene>
    <name evidence="5" type="primary">hrcA</name>
    <name evidence="5" type="ORF">NCTC13102_00370</name>
</gene>
<evidence type="ECO:0000256" key="3">
    <source>
        <dbReference type="ARBA" id="ARBA00023016"/>
    </source>
</evidence>
<dbReference type="EMBL" id="UAWL01000006">
    <property type="protein sequence ID" value="SQB97821.1"/>
    <property type="molecule type" value="Genomic_DNA"/>
</dbReference>
<dbReference type="GO" id="GO:0045892">
    <property type="term" value="P:negative regulation of DNA-templated transcription"/>
    <property type="evidence" value="ECO:0007669"/>
    <property type="project" value="TreeGrafter"/>
</dbReference>
<dbReference type="InterPro" id="IPR036390">
    <property type="entry name" value="WH_DNA-bd_sf"/>
</dbReference>